<evidence type="ECO:0008006" key="5">
    <source>
        <dbReference type="Google" id="ProtNLM"/>
    </source>
</evidence>
<feature type="compositionally biased region" description="Polar residues" evidence="1">
    <location>
        <begin position="13"/>
        <end position="25"/>
    </location>
</feature>
<name>A0A2P5DUF7_PARAD</name>
<feature type="region of interest" description="Disordered" evidence="1">
    <location>
        <begin position="1"/>
        <end position="25"/>
    </location>
</feature>
<evidence type="ECO:0000313" key="3">
    <source>
        <dbReference type="EMBL" id="PON76924.1"/>
    </source>
</evidence>
<keyword evidence="2" id="KW-0472">Membrane</keyword>
<comment type="caution">
    <text evidence="3">The sequence shown here is derived from an EMBL/GenBank/DDBJ whole genome shotgun (WGS) entry which is preliminary data.</text>
</comment>
<protein>
    <recommendedName>
        <fullName evidence="5">Transmembrane protein</fullName>
    </recommendedName>
</protein>
<keyword evidence="4" id="KW-1185">Reference proteome</keyword>
<evidence type="ECO:0000256" key="2">
    <source>
        <dbReference type="SAM" id="Phobius"/>
    </source>
</evidence>
<gene>
    <name evidence="3" type="ORF">PanWU01x14_032440</name>
</gene>
<dbReference type="EMBL" id="JXTB01000016">
    <property type="protein sequence ID" value="PON76924.1"/>
    <property type="molecule type" value="Genomic_DNA"/>
</dbReference>
<dbReference type="OrthoDB" id="10458426at2759"/>
<dbReference type="Proteomes" id="UP000237105">
    <property type="component" value="Unassembled WGS sequence"/>
</dbReference>
<evidence type="ECO:0000256" key="1">
    <source>
        <dbReference type="SAM" id="MobiDB-lite"/>
    </source>
</evidence>
<sequence>MPPLLQKTKKHTTQNPNPKSQTPNPKSYFSFIICLSLSLFIFIRKLTLKSFGGLLGESESEKQQRKIQIMRYNQREKKQSPINAREVGRICRLLGLLWVLTFELDAMVTFSLKKKI</sequence>
<keyword evidence="2" id="KW-0812">Transmembrane</keyword>
<proteinExistence type="predicted"/>
<accession>A0A2P5DUF7</accession>
<keyword evidence="2" id="KW-1133">Transmembrane helix</keyword>
<feature type="transmembrane region" description="Helical" evidence="2">
    <location>
        <begin position="27"/>
        <end position="43"/>
    </location>
</feature>
<reference evidence="4" key="1">
    <citation type="submission" date="2016-06" db="EMBL/GenBank/DDBJ databases">
        <title>Parallel loss of symbiosis genes in relatives of nitrogen-fixing non-legume Parasponia.</title>
        <authorList>
            <person name="Van Velzen R."/>
            <person name="Holmer R."/>
            <person name="Bu F."/>
            <person name="Rutten L."/>
            <person name="Van Zeijl A."/>
            <person name="Liu W."/>
            <person name="Santuari L."/>
            <person name="Cao Q."/>
            <person name="Sharma T."/>
            <person name="Shen D."/>
            <person name="Roswanjaya Y."/>
            <person name="Wardhani T."/>
            <person name="Kalhor M.S."/>
            <person name="Jansen J."/>
            <person name="Van den Hoogen J."/>
            <person name="Gungor B."/>
            <person name="Hartog M."/>
            <person name="Hontelez J."/>
            <person name="Verver J."/>
            <person name="Yang W.-C."/>
            <person name="Schijlen E."/>
            <person name="Repin R."/>
            <person name="Schilthuizen M."/>
            <person name="Schranz E."/>
            <person name="Heidstra R."/>
            <person name="Miyata K."/>
            <person name="Fedorova E."/>
            <person name="Kohlen W."/>
            <person name="Bisseling T."/>
            <person name="Smit S."/>
            <person name="Geurts R."/>
        </authorList>
    </citation>
    <scope>NUCLEOTIDE SEQUENCE [LARGE SCALE GENOMIC DNA]</scope>
    <source>
        <strain evidence="4">cv. WU1-14</strain>
    </source>
</reference>
<organism evidence="3 4">
    <name type="scientific">Parasponia andersonii</name>
    <name type="common">Sponia andersonii</name>
    <dbReference type="NCBI Taxonomy" id="3476"/>
    <lineage>
        <taxon>Eukaryota</taxon>
        <taxon>Viridiplantae</taxon>
        <taxon>Streptophyta</taxon>
        <taxon>Embryophyta</taxon>
        <taxon>Tracheophyta</taxon>
        <taxon>Spermatophyta</taxon>
        <taxon>Magnoliopsida</taxon>
        <taxon>eudicotyledons</taxon>
        <taxon>Gunneridae</taxon>
        <taxon>Pentapetalae</taxon>
        <taxon>rosids</taxon>
        <taxon>fabids</taxon>
        <taxon>Rosales</taxon>
        <taxon>Cannabaceae</taxon>
        <taxon>Parasponia</taxon>
    </lineage>
</organism>
<evidence type="ECO:0000313" key="4">
    <source>
        <dbReference type="Proteomes" id="UP000237105"/>
    </source>
</evidence>
<dbReference type="AlphaFoldDB" id="A0A2P5DUF7"/>